<dbReference type="InterPro" id="IPR009327">
    <property type="entry name" value="Cupin_DUF985"/>
</dbReference>
<dbReference type="PANTHER" id="PTHR33387:SF3">
    <property type="entry name" value="DUF985 DOMAIN-CONTAINING PROTEIN"/>
    <property type="match status" value="1"/>
</dbReference>
<dbReference type="Proteomes" id="UP001275440">
    <property type="component" value="Unassembled WGS sequence"/>
</dbReference>
<dbReference type="Gene3D" id="2.60.120.10">
    <property type="entry name" value="Jelly Rolls"/>
    <property type="match status" value="1"/>
</dbReference>
<dbReference type="InterPro" id="IPR011051">
    <property type="entry name" value="RmlC_Cupin_sf"/>
</dbReference>
<gene>
    <name evidence="2" type="ORF">F8M49_01500</name>
</gene>
<reference evidence="2 3" key="1">
    <citation type="submission" date="2019-10" db="EMBL/GenBank/DDBJ databases">
        <title>Draft Genome Assembly of Rhodococcus zopfii DSM44189.</title>
        <authorList>
            <person name="Sutton J.M."/>
            <person name="Akob D.M."/>
            <person name="Bushman T.J."/>
        </authorList>
    </citation>
    <scope>NUCLEOTIDE SEQUENCE [LARGE SCALE GENOMIC DNA]</scope>
    <source>
        <strain evidence="2 3">DSM 44189</strain>
    </source>
</reference>
<comment type="caution">
    <text evidence="2">The sequence shown here is derived from an EMBL/GenBank/DDBJ whole genome shotgun (WGS) entry which is preliminary data.</text>
</comment>
<dbReference type="InterPro" id="IPR014710">
    <property type="entry name" value="RmlC-like_jellyroll"/>
</dbReference>
<proteinExistence type="predicted"/>
<keyword evidence="3" id="KW-1185">Reference proteome</keyword>
<evidence type="ECO:0000259" key="1">
    <source>
        <dbReference type="Pfam" id="PF06172"/>
    </source>
</evidence>
<dbReference type="SUPFAM" id="SSF51182">
    <property type="entry name" value="RmlC-like cupins"/>
    <property type="match status" value="1"/>
</dbReference>
<dbReference type="CDD" id="cd06121">
    <property type="entry name" value="cupin_YML079wp"/>
    <property type="match status" value="1"/>
</dbReference>
<name>A0ABU3WKA3_9NOCA</name>
<feature type="domain" description="DUF985" evidence="1">
    <location>
        <begin position="16"/>
        <end position="155"/>
    </location>
</feature>
<dbReference type="Pfam" id="PF06172">
    <property type="entry name" value="Cupin_5"/>
    <property type="match status" value="1"/>
</dbReference>
<evidence type="ECO:0000313" key="2">
    <source>
        <dbReference type="EMBL" id="MDV2474419.1"/>
    </source>
</evidence>
<dbReference type="PANTHER" id="PTHR33387">
    <property type="entry name" value="RMLC-LIKE JELLY ROLL FOLD PROTEIN"/>
    <property type="match status" value="1"/>
</dbReference>
<dbReference type="RefSeq" id="WP_371306031.1">
    <property type="nucleotide sequence ID" value="NZ_JAWKJJ010000001.1"/>
</dbReference>
<sequence>MTFGQPGGARDQDLPEWARALGLAPHPEGGWYRETWRSDLELPAAALPGYPASRSAGTAILFLLMPGQQSAWHTVRGAELWLYHRGSPVLLEIAEPGPEPGEVTEYRVGPGFDDGDRPQVVVPPGHWQRARPAGSEPSLVGCVVVPGFDFDDFTLPGR</sequence>
<evidence type="ECO:0000313" key="3">
    <source>
        <dbReference type="Proteomes" id="UP001275440"/>
    </source>
</evidence>
<dbReference type="InterPro" id="IPR039935">
    <property type="entry name" value="YML079W-like"/>
</dbReference>
<accession>A0ABU3WKA3</accession>
<protein>
    <submittedName>
        <fullName evidence="2">Cupin domain-containing protein</fullName>
    </submittedName>
</protein>
<dbReference type="EMBL" id="WBMO01000001">
    <property type="protein sequence ID" value="MDV2474419.1"/>
    <property type="molecule type" value="Genomic_DNA"/>
</dbReference>
<organism evidence="2 3">
    <name type="scientific">Rhodococcus zopfii</name>
    <dbReference type="NCBI Taxonomy" id="43772"/>
    <lineage>
        <taxon>Bacteria</taxon>
        <taxon>Bacillati</taxon>
        <taxon>Actinomycetota</taxon>
        <taxon>Actinomycetes</taxon>
        <taxon>Mycobacteriales</taxon>
        <taxon>Nocardiaceae</taxon>
        <taxon>Rhodococcus</taxon>
    </lineage>
</organism>